<proteinExistence type="predicted"/>
<accession>A0A820E2S2</accession>
<evidence type="ECO:0000313" key="1">
    <source>
        <dbReference type="EMBL" id="CAF4241875.1"/>
    </source>
</evidence>
<dbReference type="AlphaFoldDB" id="A0A820E2S2"/>
<reference evidence="1" key="1">
    <citation type="submission" date="2021-02" db="EMBL/GenBank/DDBJ databases">
        <authorList>
            <person name="Nowell W R."/>
        </authorList>
    </citation>
    <scope>NUCLEOTIDE SEQUENCE</scope>
</reference>
<comment type="caution">
    <text evidence="1">The sequence shown here is derived from an EMBL/GenBank/DDBJ whole genome shotgun (WGS) entry which is preliminary data.</text>
</comment>
<dbReference type="EMBL" id="CAJOBD010020644">
    <property type="protein sequence ID" value="CAF4241875.1"/>
    <property type="molecule type" value="Genomic_DNA"/>
</dbReference>
<feature type="non-terminal residue" evidence="1">
    <location>
        <position position="315"/>
    </location>
</feature>
<protein>
    <submittedName>
        <fullName evidence="1">Uncharacterized protein</fullName>
    </submittedName>
</protein>
<dbReference type="Proteomes" id="UP000663836">
    <property type="component" value="Unassembled WGS sequence"/>
</dbReference>
<name>A0A820E2S2_9BILA</name>
<organism evidence="1 2">
    <name type="scientific">Rotaria sordida</name>
    <dbReference type="NCBI Taxonomy" id="392033"/>
    <lineage>
        <taxon>Eukaryota</taxon>
        <taxon>Metazoa</taxon>
        <taxon>Spiralia</taxon>
        <taxon>Gnathifera</taxon>
        <taxon>Rotifera</taxon>
        <taxon>Eurotatoria</taxon>
        <taxon>Bdelloidea</taxon>
        <taxon>Philodinida</taxon>
        <taxon>Philodinidae</taxon>
        <taxon>Rotaria</taxon>
    </lineage>
</organism>
<gene>
    <name evidence="1" type="ORF">JBS370_LOCUS38343</name>
</gene>
<evidence type="ECO:0000313" key="2">
    <source>
        <dbReference type="Proteomes" id="UP000663836"/>
    </source>
</evidence>
<sequence length="315" mass="35961">MSIKDSDVFQNQVKNLNHRFYLYLSKCQQDQLCSKAFSLVIGSNQDIISVTLTLQTRFQTNLTNALCTTNLGLNNWDLFILIANQAIEMITARPLTAILIARLYRCSSEDQQVLPQSLPIMINVAQQSTAKRFIDPPQQYPNDGSVLSLTIWSDFIGLNLNENIKTNSTFYNDFCISNNVLNKFNFAPPGPIPFCDETQVSKFNYTLPSVLKDVIYTRNSNYWGKFEVNQQSFRSQRNGVLLFNGDLDHVSPMSTAQQVQKLFQSKFIQTKLVEMKGLTHVTVTQSHTKNYGMESSTCTEQILLQFLYQQQLNLD</sequence>